<organism evidence="1">
    <name type="scientific">marine sediment metagenome</name>
    <dbReference type="NCBI Taxonomy" id="412755"/>
    <lineage>
        <taxon>unclassified sequences</taxon>
        <taxon>metagenomes</taxon>
        <taxon>ecological metagenomes</taxon>
    </lineage>
</organism>
<dbReference type="AlphaFoldDB" id="X1NPR0"/>
<feature type="non-terminal residue" evidence="1">
    <location>
        <position position="1"/>
    </location>
</feature>
<evidence type="ECO:0000313" key="1">
    <source>
        <dbReference type="EMBL" id="GAI28795.1"/>
    </source>
</evidence>
<sequence>NRVNLAQVGKILRIAKKINEDPGVSPQMKQQARRLALAGARKYIAGK</sequence>
<reference evidence="1" key="1">
    <citation type="journal article" date="2014" name="Front. Microbiol.">
        <title>High frequency of phylogenetically diverse reductive dehalogenase-homologous genes in deep subseafloor sedimentary metagenomes.</title>
        <authorList>
            <person name="Kawai M."/>
            <person name="Futagami T."/>
            <person name="Toyoda A."/>
            <person name="Takaki Y."/>
            <person name="Nishi S."/>
            <person name="Hori S."/>
            <person name="Arai W."/>
            <person name="Tsubouchi T."/>
            <person name="Morono Y."/>
            <person name="Uchiyama I."/>
            <person name="Ito T."/>
            <person name="Fujiyama A."/>
            <person name="Inagaki F."/>
            <person name="Takami H."/>
        </authorList>
    </citation>
    <scope>NUCLEOTIDE SEQUENCE</scope>
    <source>
        <strain evidence="1">Expedition CK06-06</strain>
    </source>
</reference>
<comment type="caution">
    <text evidence="1">The sequence shown here is derived from an EMBL/GenBank/DDBJ whole genome shotgun (WGS) entry which is preliminary data.</text>
</comment>
<dbReference type="EMBL" id="BARV01017917">
    <property type="protein sequence ID" value="GAI28795.1"/>
    <property type="molecule type" value="Genomic_DNA"/>
</dbReference>
<accession>X1NPR0</accession>
<gene>
    <name evidence="1" type="ORF">S06H3_30427</name>
</gene>
<protein>
    <submittedName>
        <fullName evidence="1">Uncharacterized protein</fullName>
    </submittedName>
</protein>
<proteinExistence type="predicted"/>
<name>X1NPR0_9ZZZZ</name>